<dbReference type="InterPro" id="IPR036866">
    <property type="entry name" value="RibonucZ/Hydroxyglut_hydro"/>
</dbReference>
<comment type="similarity">
    <text evidence="2">Belongs to the metallo-beta-lactamase superfamily.</text>
</comment>
<sequence>MKPTLTTLLSGYSLRTSQGNPAFCSVHLVETDAGRLVFDCGHAGRRRWLLEALAARGLEPADIGTVVLSHGHWDHVQNVDFFRDARVLLHADELRNLADPPAADLGTPRWTRRILDDLDVHATGEGDEPLPGVQVLDLPGHTPGSIGLAVSTRNGTAVLSADAVPTAEALRAGVASGHPYDQARAVASVKRVAQLADVVYPGHDAPLRLDAEGVPQYLDTPEQLAFWGRGRVVWEPAS</sequence>
<evidence type="ECO:0000313" key="7">
    <source>
        <dbReference type="EMBL" id="RZU19179.1"/>
    </source>
</evidence>
<evidence type="ECO:0000256" key="2">
    <source>
        <dbReference type="ARBA" id="ARBA00007749"/>
    </source>
</evidence>
<dbReference type="InterPro" id="IPR051013">
    <property type="entry name" value="MBL_superfamily_lactonases"/>
</dbReference>
<proteinExistence type="inferred from homology"/>
<name>A0A4Q7X9H4_9ACTN</name>
<keyword evidence="8" id="KW-1185">Reference proteome</keyword>
<dbReference type="AlphaFoldDB" id="A0A4Q7X9H4"/>
<comment type="caution">
    <text evidence="7">The sequence shown here is derived from an EMBL/GenBank/DDBJ whole genome shotgun (WGS) entry which is preliminary data.</text>
</comment>
<reference evidence="7 8" key="1">
    <citation type="journal article" date="2015" name="Stand. Genomic Sci.">
        <title>Genomic Encyclopedia of Bacterial and Archaeal Type Strains, Phase III: the genomes of soil and plant-associated and newly described type strains.</title>
        <authorList>
            <person name="Whitman W.B."/>
            <person name="Woyke T."/>
            <person name="Klenk H.P."/>
            <person name="Zhou Y."/>
            <person name="Lilburn T.G."/>
            <person name="Beck B.J."/>
            <person name="De Vos P."/>
            <person name="Vandamme P."/>
            <person name="Eisen J.A."/>
            <person name="Garrity G."/>
            <person name="Hugenholtz P."/>
            <person name="Kyrpides N.C."/>
        </authorList>
    </citation>
    <scope>NUCLEOTIDE SEQUENCE [LARGE SCALE GENOMIC DNA]</scope>
    <source>
        <strain evidence="7 8">VKM Ac-2540</strain>
    </source>
</reference>
<keyword evidence="4 7" id="KW-0378">Hydrolase</keyword>
<dbReference type="RefSeq" id="WP_130440841.1">
    <property type="nucleotide sequence ID" value="NZ_SHKR01000011.1"/>
</dbReference>
<evidence type="ECO:0000256" key="3">
    <source>
        <dbReference type="ARBA" id="ARBA00022723"/>
    </source>
</evidence>
<dbReference type="GO" id="GO:0016787">
    <property type="term" value="F:hydrolase activity"/>
    <property type="evidence" value="ECO:0007669"/>
    <property type="project" value="UniProtKB-KW"/>
</dbReference>
<gene>
    <name evidence="7" type="ORF">EV645_1389</name>
</gene>
<protein>
    <submittedName>
        <fullName evidence="7">Glyoxylase-like metal-dependent hydrolase (Beta-lactamase superfamily II)</fullName>
    </submittedName>
</protein>
<dbReference type="Gene3D" id="3.60.15.10">
    <property type="entry name" value="Ribonuclease Z/Hydroxyacylglutathione hydrolase-like"/>
    <property type="match status" value="1"/>
</dbReference>
<dbReference type="OrthoDB" id="3196337at2"/>
<dbReference type="PANTHER" id="PTHR42978:SF2">
    <property type="entry name" value="102 KBASES UNSTABLE REGION: FROM 1 TO 119443"/>
    <property type="match status" value="1"/>
</dbReference>
<keyword evidence="5" id="KW-0862">Zinc</keyword>
<dbReference type="Pfam" id="PF00753">
    <property type="entry name" value="Lactamase_B"/>
    <property type="match status" value="1"/>
</dbReference>
<dbReference type="SUPFAM" id="SSF56281">
    <property type="entry name" value="Metallo-hydrolase/oxidoreductase"/>
    <property type="match status" value="1"/>
</dbReference>
<dbReference type="EMBL" id="SHKR01000011">
    <property type="protein sequence ID" value="RZU19179.1"/>
    <property type="molecule type" value="Genomic_DNA"/>
</dbReference>
<comment type="cofactor">
    <cofactor evidence="1">
        <name>Zn(2+)</name>
        <dbReference type="ChEBI" id="CHEBI:29105"/>
    </cofactor>
</comment>
<dbReference type="InterPro" id="IPR001279">
    <property type="entry name" value="Metallo-B-lactamas"/>
</dbReference>
<dbReference type="SMART" id="SM00849">
    <property type="entry name" value="Lactamase_B"/>
    <property type="match status" value="1"/>
</dbReference>
<dbReference type="Proteomes" id="UP000292027">
    <property type="component" value="Unassembled WGS sequence"/>
</dbReference>
<dbReference type="PANTHER" id="PTHR42978">
    <property type="entry name" value="QUORUM-QUENCHING LACTONASE YTNP-RELATED-RELATED"/>
    <property type="match status" value="1"/>
</dbReference>
<evidence type="ECO:0000313" key="8">
    <source>
        <dbReference type="Proteomes" id="UP000292027"/>
    </source>
</evidence>
<evidence type="ECO:0000256" key="1">
    <source>
        <dbReference type="ARBA" id="ARBA00001947"/>
    </source>
</evidence>
<evidence type="ECO:0000256" key="5">
    <source>
        <dbReference type="ARBA" id="ARBA00022833"/>
    </source>
</evidence>
<organism evidence="7 8">
    <name type="scientific">Kribbella rubisoli</name>
    <dbReference type="NCBI Taxonomy" id="3075929"/>
    <lineage>
        <taxon>Bacteria</taxon>
        <taxon>Bacillati</taxon>
        <taxon>Actinomycetota</taxon>
        <taxon>Actinomycetes</taxon>
        <taxon>Propionibacteriales</taxon>
        <taxon>Kribbellaceae</taxon>
        <taxon>Kribbella</taxon>
    </lineage>
</organism>
<evidence type="ECO:0000259" key="6">
    <source>
        <dbReference type="SMART" id="SM00849"/>
    </source>
</evidence>
<keyword evidence="3" id="KW-0479">Metal-binding</keyword>
<feature type="domain" description="Metallo-beta-lactamase" evidence="6">
    <location>
        <begin position="23"/>
        <end position="203"/>
    </location>
</feature>
<accession>A0A4Q7X9H4</accession>
<evidence type="ECO:0000256" key="4">
    <source>
        <dbReference type="ARBA" id="ARBA00022801"/>
    </source>
</evidence>
<dbReference type="GO" id="GO:0046872">
    <property type="term" value="F:metal ion binding"/>
    <property type="evidence" value="ECO:0007669"/>
    <property type="project" value="UniProtKB-KW"/>
</dbReference>